<evidence type="ECO:0000313" key="6">
    <source>
        <dbReference type="EMBL" id="SDF45881.1"/>
    </source>
</evidence>
<dbReference type="PROSITE" id="PS50005">
    <property type="entry name" value="TPR"/>
    <property type="match status" value="3"/>
</dbReference>
<evidence type="ECO:0000256" key="1">
    <source>
        <dbReference type="ARBA" id="ARBA00022737"/>
    </source>
</evidence>
<dbReference type="RefSeq" id="WP_090018219.1">
    <property type="nucleotide sequence ID" value="NZ_FNCE01000001.1"/>
</dbReference>
<dbReference type="InterPro" id="IPR050498">
    <property type="entry name" value="Ycf3"/>
</dbReference>
<dbReference type="OrthoDB" id="9815010at2"/>
<evidence type="ECO:0000256" key="4">
    <source>
        <dbReference type="SAM" id="MobiDB-lite"/>
    </source>
</evidence>
<feature type="chain" id="PRO_5011540331" evidence="5">
    <location>
        <begin position="28"/>
        <end position="189"/>
    </location>
</feature>
<gene>
    <name evidence="6" type="ORF">SAMN05216241_101161</name>
</gene>
<protein>
    <submittedName>
        <fullName evidence="6">Tfp pilus assembly protein PilF</fullName>
    </submittedName>
</protein>
<evidence type="ECO:0000256" key="2">
    <source>
        <dbReference type="ARBA" id="ARBA00022803"/>
    </source>
</evidence>
<keyword evidence="1" id="KW-0677">Repeat</keyword>
<dbReference type="EMBL" id="FNCE01000001">
    <property type="protein sequence ID" value="SDF45881.1"/>
    <property type="molecule type" value="Genomic_DNA"/>
</dbReference>
<reference evidence="6 7" key="1">
    <citation type="submission" date="2016-10" db="EMBL/GenBank/DDBJ databases">
        <authorList>
            <person name="de Groot N.N."/>
        </authorList>
    </citation>
    <scope>NUCLEOTIDE SEQUENCE [LARGE SCALE GENOMIC DNA]</scope>
    <source>
        <strain evidence="6 7">DSM 25584</strain>
    </source>
</reference>
<evidence type="ECO:0000313" key="7">
    <source>
        <dbReference type="Proteomes" id="UP000199415"/>
    </source>
</evidence>
<keyword evidence="5" id="KW-0732">Signal</keyword>
<dbReference type="Pfam" id="PF07719">
    <property type="entry name" value="TPR_2"/>
    <property type="match status" value="1"/>
</dbReference>
<feature type="signal peptide" evidence="5">
    <location>
        <begin position="1"/>
        <end position="27"/>
    </location>
</feature>
<dbReference type="PANTHER" id="PTHR44858:SF1">
    <property type="entry name" value="UDP-N-ACETYLGLUCOSAMINE--PEPTIDE N-ACETYLGLUCOSAMINYLTRANSFERASE SPINDLY-RELATED"/>
    <property type="match status" value="1"/>
</dbReference>
<dbReference type="InterPro" id="IPR019734">
    <property type="entry name" value="TPR_rpt"/>
</dbReference>
<accession>A0A1G7L938</accession>
<dbReference type="SMART" id="SM00028">
    <property type="entry name" value="TPR"/>
    <property type="match status" value="3"/>
</dbReference>
<dbReference type="Proteomes" id="UP000199415">
    <property type="component" value="Unassembled WGS sequence"/>
</dbReference>
<feature type="repeat" description="TPR" evidence="3">
    <location>
        <begin position="103"/>
        <end position="136"/>
    </location>
</feature>
<feature type="repeat" description="TPR" evidence="3">
    <location>
        <begin position="69"/>
        <end position="102"/>
    </location>
</feature>
<sequence length="189" mass="21032">MRCRNSLGPIALAAVLAGGHVAAPAHADQTDPRLDSLFAELDDAESYAEGQRIAEKIWSIWYEHEDPQVREIMARGQRAMESRQLAAALAAFDQAVRLDPDYAEAWNKRATIHFMLGNYEKSLADIERVLALAPRHFGALSGRGLCHMKLGNPRKALDAMEKSLAIHPQQPGTRARAEQLRDRLGERDI</sequence>
<dbReference type="SUPFAM" id="SSF48452">
    <property type="entry name" value="TPR-like"/>
    <property type="match status" value="1"/>
</dbReference>
<name>A0A1G7L938_9PROT</name>
<feature type="region of interest" description="Disordered" evidence="4">
    <location>
        <begin position="168"/>
        <end position="189"/>
    </location>
</feature>
<dbReference type="InterPro" id="IPR011990">
    <property type="entry name" value="TPR-like_helical_dom_sf"/>
</dbReference>
<feature type="compositionally biased region" description="Basic and acidic residues" evidence="4">
    <location>
        <begin position="175"/>
        <end position="189"/>
    </location>
</feature>
<dbReference type="PANTHER" id="PTHR44858">
    <property type="entry name" value="TETRATRICOPEPTIDE REPEAT PROTEIN 6"/>
    <property type="match status" value="1"/>
</dbReference>
<keyword evidence="7" id="KW-1185">Reference proteome</keyword>
<dbReference type="Pfam" id="PF13432">
    <property type="entry name" value="TPR_16"/>
    <property type="match status" value="1"/>
</dbReference>
<keyword evidence="2 3" id="KW-0802">TPR repeat</keyword>
<feature type="repeat" description="TPR" evidence="3">
    <location>
        <begin position="137"/>
        <end position="170"/>
    </location>
</feature>
<proteinExistence type="predicted"/>
<dbReference type="InterPro" id="IPR013105">
    <property type="entry name" value="TPR_2"/>
</dbReference>
<evidence type="ECO:0000256" key="5">
    <source>
        <dbReference type="SAM" id="SignalP"/>
    </source>
</evidence>
<dbReference type="STRING" id="1082479.SAMN05216241_101161"/>
<evidence type="ECO:0000256" key="3">
    <source>
        <dbReference type="PROSITE-ProRule" id="PRU00339"/>
    </source>
</evidence>
<dbReference type="AlphaFoldDB" id="A0A1G7L938"/>
<dbReference type="Gene3D" id="1.25.40.10">
    <property type="entry name" value="Tetratricopeptide repeat domain"/>
    <property type="match status" value="1"/>
</dbReference>
<organism evidence="6 7">
    <name type="scientific">Limimonas halophila</name>
    <dbReference type="NCBI Taxonomy" id="1082479"/>
    <lineage>
        <taxon>Bacteria</taxon>
        <taxon>Pseudomonadati</taxon>
        <taxon>Pseudomonadota</taxon>
        <taxon>Alphaproteobacteria</taxon>
        <taxon>Rhodospirillales</taxon>
        <taxon>Rhodovibrionaceae</taxon>
        <taxon>Limimonas</taxon>
    </lineage>
</organism>